<protein>
    <recommendedName>
        <fullName evidence="16">Phenylalanine--tRNA ligase, mitochondrial</fullName>
        <ecNumber evidence="4">6.1.1.20</ecNumber>
    </recommendedName>
    <alternativeName>
        <fullName evidence="13">Phenylalanyl-tRNA synthetase</fullName>
    </alternativeName>
</protein>
<dbReference type="PANTHER" id="PTHR11538:SF41">
    <property type="entry name" value="PHENYLALANINE--TRNA LIGASE, MITOCHONDRIAL"/>
    <property type="match status" value="1"/>
</dbReference>
<dbReference type="GO" id="GO:0006432">
    <property type="term" value="P:phenylalanyl-tRNA aminoacylation"/>
    <property type="evidence" value="ECO:0007669"/>
    <property type="project" value="InterPro"/>
</dbReference>
<evidence type="ECO:0000256" key="5">
    <source>
        <dbReference type="ARBA" id="ARBA00022598"/>
    </source>
</evidence>
<evidence type="ECO:0000256" key="13">
    <source>
        <dbReference type="ARBA" id="ARBA00031194"/>
    </source>
</evidence>
<evidence type="ECO:0000256" key="16">
    <source>
        <dbReference type="ARBA" id="ARBA00073229"/>
    </source>
</evidence>
<keyword evidence="12" id="KW-0030">Aminoacyl-tRNA synthetase</keyword>
<dbReference type="InterPro" id="IPR005121">
    <property type="entry name" value="Fdx_antiC-bd"/>
</dbReference>
<comment type="function">
    <text evidence="15">Is responsible for the charging of tRNA(Phe) with phenylalanine in mitochondrial translation. To a lesser extent, also catalyzes direct attachment of m-Tyr (an oxidized version of Phe) to tRNA(Phe), thereby opening the way for delivery of the misacylated tRNA to the ribosome and incorporation of ROS-damaged amino acid into proteins.</text>
</comment>
<dbReference type="InterPro" id="IPR006195">
    <property type="entry name" value="aa-tRNA-synth_II"/>
</dbReference>
<keyword evidence="17" id="KW-0732">Signal</keyword>
<evidence type="ECO:0000256" key="14">
    <source>
        <dbReference type="ARBA" id="ARBA00049255"/>
    </source>
</evidence>
<feature type="chain" id="PRO_5008588455" description="Phenylalanine--tRNA ligase, mitochondrial" evidence="17">
    <location>
        <begin position="21"/>
        <end position="446"/>
    </location>
</feature>
<evidence type="ECO:0000256" key="11">
    <source>
        <dbReference type="ARBA" id="ARBA00023128"/>
    </source>
</evidence>
<feature type="domain" description="FDX-ACB" evidence="19">
    <location>
        <begin position="352"/>
        <end position="445"/>
    </location>
</feature>
<dbReference type="InterPro" id="IPR004530">
    <property type="entry name" value="Phe-tRNA-synth_IIc_mito"/>
</dbReference>
<evidence type="ECO:0000313" key="20">
    <source>
        <dbReference type="EMBL" id="JAT36459.1"/>
    </source>
</evidence>
<dbReference type="Gene3D" id="3.30.70.380">
    <property type="entry name" value="Ferrodoxin-fold anticodon-binding domain"/>
    <property type="match status" value="1"/>
</dbReference>
<dbReference type="InterPro" id="IPR036690">
    <property type="entry name" value="Fdx_antiC-bd_sf"/>
</dbReference>
<keyword evidence="6" id="KW-0547">Nucleotide-binding</keyword>
<dbReference type="EC" id="6.1.1.20" evidence="4"/>
<keyword evidence="8" id="KW-0648">Protein biosynthesis</keyword>
<dbReference type="Gene3D" id="3.30.930.10">
    <property type="entry name" value="Bira Bifunctional Protein, Domain 2"/>
    <property type="match status" value="1"/>
</dbReference>
<dbReference type="GO" id="GO:0005524">
    <property type="term" value="F:ATP binding"/>
    <property type="evidence" value="ECO:0007669"/>
    <property type="project" value="UniProtKB-KW"/>
</dbReference>
<evidence type="ECO:0000256" key="8">
    <source>
        <dbReference type="ARBA" id="ARBA00022917"/>
    </source>
</evidence>
<accession>A0A1B6MKR8</accession>
<comment type="subcellular location">
    <subcellularLocation>
        <location evidence="1">Mitochondrion matrix</location>
    </subcellularLocation>
</comment>
<dbReference type="PROSITE" id="PS50862">
    <property type="entry name" value="AA_TRNA_LIGASE_II"/>
    <property type="match status" value="1"/>
</dbReference>
<gene>
    <name evidence="20" type="ORF">g.44001</name>
</gene>
<dbReference type="PROSITE" id="PS51447">
    <property type="entry name" value="FDX_ACB"/>
    <property type="match status" value="1"/>
</dbReference>
<dbReference type="GO" id="GO:0005759">
    <property type="term" value="C:mitochondrial matrix"/>
    <property type="evidence" value="ECO:0007669"/>
    <property type="project" value="UniProtKB-SubCell"/>
</dbReference>
<evidence type="ECO:0000256" key="3">
    <source>
        <dbReference type="ARBA" id="ARBA00011245"/>
    </source>
</evidence>
<dbReference type="FunFam" id="3.30.930.10:FF:000041">
    <property type="entry name" value="Phenylalanyl-tRNA synthetase 2, mitochondrial"/>
    <property type="match status" value="1"/>
</dbReference>
<dbReference type="SMART" id="SM00896">
    <property type="entry name" value="FDX-ACB"/>
    <property type="match status" value="1"/>
</dbReference>
<evidence type="ECO:0000259" key="19">
    <source>
        <dbReference type="PROSITE" id="PS51447"/>
    </source>
</evidence>
<dbReference type="NCBIfam" id="TIGR00469">
    <property type="entry name" value="pheS_mito"/>
    <property type="match status" value="1"/>
</dbReference>
<keyword evidence="11" id="KW-0496">Mitochondrion</keyword>
<evidence type="ECO:0000256" key="15">
    <source>
        <dbReference type="ARBA" id="ARBA00060211"/>
    </source>
</evidence>
<dbReference type="GO" id="GO:0000049">
    <property type="term" value="F:tRNA binding"/>
    <property type="evidence" value="ECO:0007669"/>
    <property type="project" value="InterPro"/>
</dbReference>
<organism evidence="20">
    <name type="scientific">Graphocephala atropunctata</name>
    <dbReference type="NCBI Taxonomy" id="36148"/>
    <lineage>
        <taxon>Eukaryota</taxon>
        <taxon>Metazoa</taxon>
        <taxon>Ecdysozoa</taxon>
        <taxon>Arthropoda</taxon>
        <taxon>Hexapoda</taxon>
        <taxon>Insecta</taxon>
        <taxon>Pterygota</taxon>
        <taxon>Neoptera</taxon>
        <taxon>Paraneoptera</taxon>
        <taxon>Hemiptera</taxon>
        <taxon>Auchenorrhyncha</taxon>
        <taxon>Membracoidea</taxon>
        <taxon>Cicadellidae</taxon>
        <taxon>Cicadellinae</taxon>
        <taxon>Cicadellini</taxon>
        <taxon>Graphocephala</taxon>
    </lineage>
</organism>
<dbReference type="FunFam" id="3.30.70.380:FF:000002">
    <property type="entry name" value="phenylalanine--tRNA ligase, mitochondrial"/>
    <property type="match status" value="1"/>
</dbReference>
<name>A0A1B6MKR8_9HEMI</name>
<evidence type="ECO:0000256" key="10">
    <source>
        <dbReference type="ARBA" id="ARBA00022990"/>
    </source>
</evidence>
<comment type="catalytic activity">
    <reaction evidence="14">
        <text>tRNA(Phe) + L-phenylalanine + ATP = L-phenylalanyl-tRNA(Phe) + AMP + diphosphate + H(+)</text>
        <dbReference type="Rhea" id="RHEA:19413"/>
        <dbReference type="Rhea" id="RHEA-COMP:9668"/>
        <dbReference type="Rhea" id="RHEA-COMP:9699"/>
        <dbReference type="ChEBI" id="CHEBI:15378"/>
        <dbReference type="ChEBI" id="CHEBI:30616"/>
        <dbReference type="ChEBI" id="CHEBI:33019"/>
        <dbReference type="ChEBI" id="CHEBI:58095"/>
        <dbReference type="ChEBI" id="CHEBI:78442"/>
        <dbReference type="ChEBI" id="CHEBI:78531"/>
        <dbReference type="ChEBI" id="CHEBI:456215"/>
        <dbReference type="EC" id="6.1.1.20"/>
    </reaction>
</comment>
<keyword evidence="7" id="KW-0067">ATP-binding</keyword>
<keyword evidence="10" id="KW-0007">Acetylation</keyword>
<feature type="signal peptide" evidence="17">
    <location>
        <begin position="1"/>
        <end position="20"/>
    </location>
</feature>
<evidence type="ECO:0000259" key="18">
    <source>
        <dbReference type="PROSITE" id="PS50862"/>
    </source>
</evidence>
<sequence length="446" mass="51996">MKKIMKCWLCMYMCLPVRHCVFLASRNSSTTSSKVKTKESEIKPSSLHINNQLYKSDDYTNLVPKIQSQIGKNLHNQKYHPLCLLKQRIVDHFYKRYIGRTGNPIFSVYDSLNPVVSVEQNFDSLLIRPDHVSRSKSDCYYINREHLLRSHMTAHQAELVHMGLDSFLMLGDVYRRDQIDATHYPVFHQLDGVRLFHQGKLAELAQSEVKVFERGEETEEKQAVHTLDATRIMEHQLKCTLVALVQALFGKDVELRWVSTYFPFTHPSWELEVKHRGDWLELLGCGITRHDILRAAGAEERIGWAFGIGLERLAMRLYNIPDIRLFWSQDTGFLQQFKVEDPFTPINYKPVSVYPQCANDISFWLPDSSPFHSNDFYDLVRDIGGDIVEQIKLIDEFRHPKTGRTSHCYRIVYRHMERTLTQEEVNRVHNRIAAESATRLGVTVRQ</sequence>
<reference evidence="20" key="1">
    <citation type="submission" date="2015-11" db="EMBL/GenBank/DDBJ databases">
        <title>De novo transcriptome assembly of four potential Pierce s Disease insect vectors from Arizona vineyards.</title>
        <authorList>
            <person name="Tassone E.E."/>
        </authorList>
    </citation>
    <scope>NUCLEOTIDE SEQUENCE</scope>
</reference>
<dbReference type="PANTHER" id="PTHR11538">
    <property type="entry name" value="PHENYLALANYL-TRNA SYNTHETASE"/>
    <property type="match status" value="1"/>
</dbReference>
<dbReference type="InterPro" id="IPR002319">
    <property type="entry name" value="Phenylalanyl-tRNA_Synthase"/>
</dbReference>
<dbReference type="SUPFAM" id="SSF55681">
    <property type="entry name" value="Class II aaRS and biotin synthetases"/>
    <property type="match status" value="1"/>
</dbReference>
<proteinExistence type="inferred from homology"/>
<evidence type="ECO:0000256" key="6">
    <source>
        <dbReference type="ARBA" id="ARBA00022741"/>
    </source>
</evidence>
<evidence type="ECO:0000256" key="12">
    <source>
        <dbReference type="ARBA" id="ARBA00023146"/>
    </source>
</evidence>
<keyword evidence="5" id="KW-0436">Ligase</keyword>
<dbReference type="InterPro" id="IPR045864">
    <property type="entry name" value="aa-tRNA-synth_II/BPL/LPL"/>
</dbReference>
<keyword evidence="9" id="KW-0809">Transit peptide</keyword>
<dbReference type="EMBL" id="GEBQ01003518">
    <property type="protein sequence ID" value="JAT36459.1"/>
    <property type="molecule type" value="Transcribed_RNA"/>
</dbReference>
<comment type="similarity">
    <text evidence="2">Belongs to the class-II aminoacyl-tRNA synthetase family.</text>
</comment>
<evidence type="ECO:0000256" key="9">
    <source>
        <dbReference type="ARBA" id="ARBA00022946"/>
    </source>
</evidence>
<dbReference type="SUPFAM" id="SSF54991">
    <property type="entry name" value="Anticodon-binding domain of PheRS"/>
    <property type="match status" value="1"/>
</dbReference>
<dbReference type="Pfam" id="PF01409">
    <property type="entry name" value="tRNA-synt_2d"/>
    <property type="match status" value="2"/>
</dbReference>
<evidence type="ECO:0000256" key="1">
    <source>
        <dbReference type="ARBA" id="ARBA00004305"/>
    </source>
</evidence>
<dbReference type="Pfam" id="PF03147">
    <property type="entry name" value="FDX-ACB"/>
    <property type="match status" value="1"/>
</dbReference>
<evidence type="ECO:0000256" key="17">
    <source>
        <dbReference type="SAM" id="SignalP"/>
    </source>
</evidence>
<dbReference type="GO" id="GO:0004826">
    <property type="term" value="F:phenylalanine-tRNA ligase activity"/>
    <property type="evidence" value="ECO:0007669"/>
    <property type="project" value="UniProtKB-EC"/>
</dbReference>
<evidence type="ECO:0000256" key="2">
    <source>
        <dbReference type="ARBA" id="ARBA00008226"/>
    </source>
</evidence>
<comment type="subunit">
    <text evidence="3">Monomer.</text>
</comment>
<evidence type="ECO:0000256" key="4">
    <source>
        <dbReference type="ARBA" id="ARBA00012814"/>
    </source>
</evidence>
<feature type="domain" description="Aminoacyl-transfer RNA synthetases class-II family profile" evidence="18">
    <location>
        <begin position="171"/>
        <end position="345"/>
    </location>
</feature>
<dbReference type="AlphaFoldDB" id="A0A1B6MKR8"/>
<dbReference type="CDD" id="cd00496">
    <property type="entry name" value="PheRS_alpha_core"/>
    <property type="match status" value="1"/>
</dbReference>
<evidence type="ECO:0000256" key="7">
    <source>
        <dbReference type="ARBA" id="ARBA00022840"/>
    </source>
</evidence>